<keyword evidence="3" id="KW-0786">Thiamine pyrophosphate</keyword>
<dbReference type="Proteomes" id="UP000823935">
    <property type="component" value="Unassembled WGS sequence"/>
</dbReference>
<dbReference type="InterPro" id="IPR005474">
    <property type="entry name" value="Transketolase_N"/>
</dbReference>
<name>A0A9D1JLG6_9FIRM</name>
<dbReference type="PANTHER" id="PTHR47514">
    <property type="entry name" value="TRANSKETOLASE N-TERMINAL SECTION-RELATED"/>
    <property type="match status" value="1"/>
</dbReference>
<dbReference type="AlphaFoldDB" id="A0A9D1JLG6"/>
<comment type="similarity">
    <text evidence="2">Belongs to the transketolase family.</text>
</comment>
<evidence type="ECO:0000256" key="2">
    <source>
        <dbReference type="ARBA" id="ARBA00007131"/>
    </source>
</evidence>
<comment type="cofactor">
    <cofactor evidence="1">
        <name>thiamine diphosphate</name>
        <dbReference type="ChEBI" id="CHEBI:58937"/>
    </cofactor>
</comment>
<evidence type="ECO:0000259" key="4">
    <source>
        <dbReference type="Pfam" id="PF00456"/>
    </source>
</evidence>
<evidence type="ECO:0000256" key="1">
    <source>
        <dbReference type="ARBA" id="ARBA00001964"/>
    </source>
</evidence>
<dbReference type="EMBL" id="DVIQ01000115">
    <property type="protein sequence ID" value="HIS33256.1"/>
    <property type="molecule type" value="Genomic_DNA"/>
</dbReference>
<dbReference type="PANTHER" id="PTHR47514:SF1">
    <property type="entry name" value="TRANSKETOLASE N-TERMINAL SECTION-RELATED"/>
    <property type="match status" value="1"/>
</dbReference>
<dbReference type="Pfam" id="PF00456">
    <property type="entry name" value="Transketolase_N"/>
    <property type="match status" value="1"/>
</dbReference>
<dbReference type="Gene3D" id="3.40.50.970">
    <property type="match status" value="1"/>
</dbReference>
<reference evidence="5" key="1">
    <citation type="submission" date="2020-10" db="EMBL/GenBank/DDBJ databases">
        <authorList>
            <person name="Gilroy R."/>
        </authorList>
    </citation>
    <scope>NUCLEOTIDE SEQUENCE</scope>
    <source>
        <strain evidence="5">CHK190-19873</strain>
    </source>
</reference>
<sequence>MTRQERKRMNKLELQKTANEIRKGIITAVHSAKAGHPGGSLSATEAFTYLYFEEMNIDPADPKKADRDRFVLSKGHTAPGLYSTLAHRGYFPVEDLKTLRHLGSYLQGHPDMKHIPGVDMSSGSLGQGISAAVGMALSAKLSNESYRVYTLLGDGEIEEGQVWEASMFAGARKLDNLVVIVDNNGLQIDGRIEDVCSPYPIDKKFEAFNFHVINVADGNDFDQLKAAFDEARQTKGMPTAIIMHTLKGKGVSYMEGSVDWHGKAPNDEQYAVAMAELEKAGEALCQK</sequence>
<organism evidence="5 6">
    <name type="scientific">Candidatus Limivivens intestinipullorum</name>
    <dbReference type="NCBI Taxonomy" id="2840858"/>
    <lineage>
        <taxon>Bacteria</taxon>
        <taxon>Bacillati</taxon>
        <taxon>Bacillota</taxon>
        <taxon>Clostridia</taxon>
        <taxon>Lachnospirales</taxon>
        <taxon>Lachnospiraceae</taxon>
        <taxon>Lachnospiraceae incertae sedis</taxon>
        <taxon>Candidatus Limivivens</taxon>
    </lineage>
</organism>
<evidence type="ECO:0000256" key="3">
    <source>
        <dbReference type="ARBA" id="ARBA00023052"/>
    </source>
</evidence>
<evidence type="ECO:0000313" key="6">
    <source>
        <dbReference type="Proteomes" id="UP000823935"/>
    </source>
</evidence>
<evidence type="ECO:0000313" key="5">
    <source>
        <dbReference type="EMBL" id="HIS33256.1"/>
    </source>
</evidence>
<reference evidence="5" key="2">
    <citation type="journal article" date="2021" name="PeerJ">
        <title>Extensive microbial diversity within the chicken gut microbiome revealed by metagenomics and culture.</title>
        <authorList>
            <person name="Gilroy R."/>
            <person name="Ravi A."/>
            <person name="Getino M."/>
            <person name="Pursley I."/>
            <person name="Horton D.L."/>
            <person name="Alikhan N.F."/>
            <person name="Baker D."/>
            <person name="Gharbi K."/>
            <person name="Hall N."/>
            <person name="Watson M."/>
            <person name="Adriaenssens E.M."/>
            <person name="Foster-Nyarko E."/>
            <person name="Jarju S."/>
            <person name="Secka A."/>
            <person name="Antonio M."/>
            <person name="Oren A."/>
            <person name="Chaudhuri R.R."/>
            <person name="La Ragione R."/>
            <person name="Hildebrand F."/>
            <person name="Pallen M.J."/>
        </authorList>
    </citation>
    <scope>NUCLEOTIDE SEQUENCE</scope>
    <source>
        <strain evidence="5">CHK190-19873</strain>
    </source>
</reference>
<accession>A0A9D1JLG6</accession>
<dbReference type="SUPFAM" id="SSF52518">
    <property type="entry name" value="Thiamin diphosphate-binding fold (THDP-binding)"/>
    <property type="match status" value="1"/>
</dbReference>
<feature type="domain" description="Transketolase N-terminal" evidence="4">
    <location>
        <begin position="15"/>
        <end position="270"/>
    </location>
</feature>
<protein>
    <submittedName>
        <fullName evidence="5">Transketolase</fullName>
    </submittedName>
</protein>
<dbReference type="InterPro" id="IPR029061">
    <property type="entry name" value="THDP-binding"/>
</dbReference>
<gene>
    <name evidence="5" type="ORF">IAB44_17190</name>
</gene>
<proteinExistence type="inferred from homology"/>
<dbReference type="CDD" id="cd02012">
    <property type="entry name" value="TPP_TK"/>
    <property type="match status" value="1"/>
</dbReference>
<comment type="caution">
    <text evidence="5">The sequence shown here is derived from an EMBL/GenBank/DDBJ whole genome shotgun (WGS) entry which is preliminary data.</text>
</comment>